<dbReference type="OMA" id="KGFQIRR"/>
<feature type="domain" description="Disease resistance protein winged helix" evidence="5">
    <location>
        <begin position="304"/>
        <end position="373"/>
    </location>
</feature>
<dbReference type="HOGENOM" id="CLU_000837_25_2_1"/>
<dbReference type="Proteomes" id="UP000008022">
    <property type="component" value="Unassembled WGS sequence"/>
</dbReference>
<evidence type="ECO:0000259" key="4">
    <source>
        <dbReference type="Pfam" id="PF00931"/>
    </source>
</evidence>
<dbReference type="Gene3D" id="3.80.10.10">
    <property type="entry name" value="Ribonuclease Inhibitor"/>
    <property type="match status" value="1"/>
</dbReference>
<keyword evidence="1" id="KW-0677">Repeat</keyword>
<proteinExistence type="predicted"/>
<dbReference type="EnsemblPlants" id="ORUFI11G07530.1">
    <property type="protein sequence ID" value="ORUFI11G07530.1"/>
    <property type="gene ID" value="ORUFI11G07530"/>
</dbReference>
<dbReference type="AlphaFoldDB" id="A0A0E0R613"/>
<dbReference type="Gramene" id="ORUFI11G07530.1">
    <property type="protein sequence ID" value="ORUFI11G07530.1"/>
    <property type="gene ID" value="ORUFI11G07530"/>
</dbReference>
<evidence type="ECO:0000259" key="5">
    <source>
        <dbReference type="Pfam" id="PF23559"/>
    </source>
</evidence>
<feature type="domain" description="NB-ARC" evidence="4">
    <location>
        <begin position="48"/>
        <end position="215"/>
    </location>
</feature>
<dbReference type="InterPro" id="IPR027417">
    <property type="entry name" value="P-loop_NTPase"/>
</dbReference>
<dbReference type="InterPro" id="IPR055414">
    <property type="entry name" value="LRR_R13L4/SHOC2-like"/>
</dbReference>
<dbReference type="Pfam" id="PF23559">
    <property type="entry name" value="WHD_DRP"/>
    <property type="match status" value="1"/>
</dbReference>
<dbReference type="GO" id="GO:0009626">
    <property type="term" value="P:plant-type hypersensitive response"/>
    <property type="evidence" value="ECO:0007669"/>
    <property type="project" value="UniProtKB-ARBA"/>
</dbReference>
<keyword evidence="2" id="KW-0611">Plant defense</keyword>
<dbReference type="InterPro" id="IPR042197">
    <property type="entry name" value="Apaf_helical"/>
</dbReference>
<evidence type="ECO:0000256" key="2">
    <source>
        <dbReference type="ARBA" id="ARBA00022821"/>
    </source>
</evidence>
<dbReference type="STRING" id="4529.A0A0E0R613"/>
<dbReference type="Gene3D" id="3.40.50.300">
    <property type="entry name" value="P-loop containing nucleotide triphosphate hydrolases"/>
    <property type="match status" value="1"/>
</dbReference>
<dbReference type="GO" id="GO:0042742">
    <property type="term" value="P:defense response to bacterium"/>
    <property type="evidence" value="ECO:0007669"/>
    <property type="project" value="UniProtKB-ARBA"/>
</dbReference>
<evidence type="ECO:0000313" key="8">
    <source>
        <dbReference type="Proteomes" id="UP000008022"/>
    </source>
</evidence>
<protein>
    <submittedName>
        <fullName evidence="7">Uncharacterized protein</fullName>
    </submittedName>
</protein>
<reference evidence="8" key="1">
    <citation type="submission" date="2013-06" db="EMBL/GenBank/DDBJ databases">
        <authorList>
            <person name="Zhao Q."/>
        </authorList>
    </citation>
    <scope>NUCLEOTIDE SEQUENCE</scope>
    <source>
        <strain evidence="8">cv. W1943</strain>
    </source>
</reference>
<feature type="domain" description="Disease resistance R13L4/SHOC-2-like LRR" evidence="6">
    <location>
        <begin position="420"/>
        <end position="786"/>
    </location>
</feature>
<reference evidence="7" key="2">
    <citation type="submission" date="2015-06" db="UniProtKB">
        <authorList>
            <consortium name="EnsemblPlants"/>
        </authorList>
    </citation>
    <scope>IDENTIFICATION</scope>
</reference>
<accession>A0A0E0R613</accession>
<dbReference type="InterPro" id="IPR044974">
    <property type="entry name" value="Disease_R_plants"/>
</dbReference>
<dbReference type="PANTHER" id="PTHR23155:SF981">
    <property type="entry name" value="NB-ARC DOMAIN CONTAINING PROTEIN, EXPRESSED"/>
    <property type="match status" value="1"/>
</dbReference>
<evidence type="ECO:0000256" key="1">
    <source>
        <dbReference type="ARBA" id="ARBA00022737"/>
    </source>
</evidence>
<dbReference type="InterPro" id="IPR002182">
    <property type="entry name" value="NB-ARC"/>
</dbReference>
<evidence type="ECO:0000313" key="7">
    <source>
        <dbReference type="EnsemblPlants" id="ORUFI11G07530.1"/>
    </source>
</evidence>
<dbReference type="GO" id="GO:0002758">
    <property type="term" value="P:innate immune response-activating signaling pathway"/>
    <property type="evidence" value="ECO:0007669"/>
    <property type="project" value="UniProtKB-ARBA"/>
</dbReference>
<dbReference type="PRINTS" id="PR00364">
    <property type="entry name" value="DISEASERSIST"/>
</dbReference>
<dbReference type="Pfam" id="PF23598">
    <property type="entry name" value="LRR_14"/>
    <property type="match status" value="1"/>
</dbReference>
<keyword evidence="8" id="KW-1185">Reference proteome</keyword>
<evidence type="ECO:0000256" key="3">
    <source>
        <dbReference type="SAM" id="MobiDB-lite"/>
    </source>
</evidence>
<dbReference type="Pfam" id="PF00931">
    <property type="entry name" value="NB-ARC"/>
    <property type="match status" value="1"/>
</dbReference>
<organism evidence="7 8">
    <name type="scientific">Oryza rufipogon</name>
    <name type="common">Brownbeard rice</name>
    <name type="synonym">Asian wild rice</name>
    <dbReference type="NCBI Taxonomy" id="4529"/>
    <lineage>
        <taxon>Eukaryota</taxon>
        <taxon>Viridiplantae</taxon>
        <taxon>Streptophyta</taxon>
        <taxon>Embryophyta</taxon>
        <taxon>Tracheophyta</taxon>
        <taxon>Spermatophyta</taxon>
        <taxon>Magnoliopsida</taxon>
        <taxon>Liliopsida</taxon>
        <taxon>Poales</taxon>
        <taxon>Poaceae</taxon>
        <taxon>BOP clade</taxon>
        <taxon>Oryzoideae</taxon>
        <taxon>Oryzeae</taxon>
        <taxon>Oryzinae</taxon>
        <taxon>Oryza</taxon>
    </lineage>
</organism>
<feature type="region of interest" description="Disordered" evidence="3">
    <location>
        <begin position="807"/>
        <end position="831"/>
    </location>
</feature>
<dbReference type="InterPro" id="IPR058922">
    <property type="entry name" value="WHD_DRP"/>
</dbReference>
<dbReference type="Gene3D" id="1.10.8.430">
    <property type="entry name" value="Helical domain of apoptotic protease-activating factors"/>
    <property type="match status" value="1"/>
</dbReference>
<name>A0A0E0R613_ORYRU</name>
<dbReference type="SUPFAM" id="SSF52540">
    <property type="entry name" value="P-loop containing nucleoside triphosphate hydrolases"/>
    <property type="match status" value="1"/>
</dbReference>
<dbReference type="eggNOG" id="KOG4658">
    <property type="taxonomic scope" value="Eukaryota"/>
</dbReference>
<evidence type="ECO:0000259" key="6">
    <source>
        <dbReference type="Pfam" id="PF23598"/>
    </source>
</evidence>
<dbReference type="FunFam" id="1.10.10.10:FF:000322">
    <property type="entry name" value="Probable disease resistance protein At1g63360"/>
    <property type="match status" value="1"/>
</dbReference>
<dbReference type="Gene3D" id="1.10.10.10">
    <property type="entry name" value="Winged helix-like DNA-binding domain superfamily/Winged helix DNA-binding domain"/>
    <property type="match status" value="1"/>
</dbReference>
<dbReference type="SUPFAM" id="SSF52058">
    <property type="entry name" value="L domain-like"/>
    <property type="match status" value="1"/>
</dbReference>
<dbReference type="PANTHER" id="PTHR23155">
    <property type="entry name" value="DISEASE RESISTANCE PROTEIN RP"/>
    <property type="match status" value="1"/>
</dbReference>
<sequence>MSQPMASGSAANKATSRAPLAKPVLTLGIMKAKNELRNILVDHVEGEQEQMRAICIVGFGGSGKTRLAREVYDSFQDGHTFPTRAWVDAWMYKDDYKGLLIDLLKRLPKLEDRITGDSDVEQLRTEISNYLNTNSFPHPLLFHRSPHPSPRSLVVFDDIDEQQWDDYILPEETRSRIIVTTTSQAAANNCRSDGGYIYNMKTLDENDSKALLKAMFKKRPTYFDREVATPIVGKCDGHPLALVSVAKYLKMGNDLRENCTKVCGSLGSQMEEQSAFQELRRVLMSSYGNLSDHGKTCLLYMSGFPKGFQIRRSSLIRRWVAQGYVQSVPKQSDEAVAHDNFNQLIERNIIEPMHIGDDAIVNTCRTYAVMRELMLHTSFCDRFIGSLDAGQSEPTNFRHLFIQNDKNNRINWSGRKEDRARSLTIFGSGKDSISYITKLELLQVLDLMECTDFSDNLLKDIMNKLRRLKYLSLGSATKKVPKTIKELHCLHTLELNKTNVVALPIEVIKLPHLVHLFGKVKLRKKKSINALQAIYDIISKKETIGQKSKLQTLSGFIIDEDSIIPELMVHMRGLRKVKIWCDSTGESNTDWIIHLKEAIENMVMYEMDTGVGVRSLSLYLGNALENLLGRLGETNGFLTTLKLHGRLSQFPKFVTSLAGIKELCLSSTNLTGSDLSGSGLGELPCLLYLKLVEYNLVGFVIKKGDYPVLQRLCLVVESPTPVLPTIEEEALPELVSLHLLCGHLVNLAGINIRNHTNLQEVALDSAISMETIITWEDEARKHPKRPKVLFFKRVGTPNTGCTVKYTATERPKTPESTGTDESMDIDTPLRL</sequence>
<dbReference type="InterPro" id="IPR036388">
    <property type="entry name" value="WH-like_DNA-bd_sf"/>
</dbReference>
<dbReference type="InterPro" id="IPR032675">
    <property type="entry name" value="LRR_dom_sf"/>
</dbReference>
<dbReference type="GO" id="GO:0043531">
    <property type="term" value="F:ADP binding"/>
    <property type="evidence" value="ECO:0007669"/>
    <property type="project" value="InterPro"/>
</dbReference>